<dbReference type="Proteomes" id="UP000278351">
    <property type="component" value="Unassembled WGS sequence"/>
</dbReference>
<name>A0A3N4PMK5_9BACT</name>
<evidence type="ECO:0000313" key="1">
    <source>
        <dbReference type="EMBL" id="RPE09923.1"/>
    </source>
</evidence>
<reference evidence="1 2" key="1">
    <citation type="submission" date="2018-11" db="EMBL/GenBank/DDBJ databases">
        <title>Chitinophaga lutea sp.nov., isolate from arsenic contaminated soil.</title>
        <authorList>
            <person name="Zong Y."/>
        </authorList>
    </citation>
    <scope>NUCLEOTIDE SEQUENCE [LARGE SCALE GENOMIC DNA]</scope>
    <source>
        <strain evidence="1 2">ZY74</strain>
    </source>
</reference>
<organism evidence="1 2">
    <name type="scientific">Chitinophaga lutea</name>
    <dbReference type="NCBI Taxonomy" id="2488634"/>
    <lineage>
        <taxon>Bacteria</taxon>
        <taxon>Pseudomonadati</taxon>
        <taxon>Bacteroidota</taxon>
        <taxon>Chitinophagia</taxon>
        <taxon>Chitinophagales</taxon>
        <taxon>Chitinophagaceae</taxon>
        <taxon>Chitinophaga</taxon>
    </lineage>
</organism>
<dbReference type="InterPro" id="IPR018644">
    <property type="entry name" value="DUF2071"/>
</dbReference>
<comment type="caution">
    <text evidence="1">The sequence shown here is derived from an EMBL/GenBank/DDBJ whole genome shotgun (WGS) entry which is preliminary data.</text>
</comment>
<dbReference type="EMBL" id="RPDH01000002">
    <property type="protein sequence ID" value="RPE09923.1"/>
    <property type="molecule type" value="Genomic_DNA"/>
</dbReference>
<sequence length="240" mass="27205">MKIPVMHGSIDRRILVNFTADPTEIQQLLPPVFRPKLQRGLAVAGICLIRLKHLKPKGFPDFMGLNSENGAHRIAVEWEENGETKSGVYIPRRDTSSRLNAWLGGRFFPGRHYHADFDVRETADSYHVAFDSTHHTQISITARAIAQFPQDSVFDHLDQASAFFESGATGYSPNGSHELDGIQLHVYDWNVTPLEVTQVKASFFEQNGISVRFDNALLMTRAEHEWRSVRSMHIDRGHLT</sequence>
<evidence type="ECO:0008006" key="3">
    <source>
        <dbReference type="Google" id="ProtNLM"/>
    </source>
</evidence>
<accession>A0A3N4PMK5</accession>
<keyword evidence="2" id="KW-1185">Reference proteome</keyword>
<evidence type="ECO:0000313" key="2">
    <source>
        <dbReference type="Proteomes" id="UP000278351"/>
    </source>
</evidence>
<proteinExistence type="predicted"/>
<dbReference type="OrthoDB" id="5492672at2"/>
<protein>
    <recommendedName>
        <fullName evidence="3">DUF2071 domain-containing protein</fullName>
    </recommendedName>
</protein>
<dbReference type="Pfam" id="PF09844">
    <property type="entry name" value="DUF2071"/>
    <property type="match status" value="1"/>
</dbReference>
<dbReference type="AlphaFoldDB" id="A0A3N4PMK5"/>
<gene>
    <name evidence="1" type="ORF">EGT74_13445</name>
</gene>